<dbReference type="RefSeq" id="WP_203717555.1">
    <property type="nucleotide sequence ID" value="NZ_BONE01000067.1"/>
</dbReference>
<feature type="coiled-coil region" evidence="1">
    <location>
        <begin position="300"/>
        <end position="348"/>
    </location>
</feature>
<name>A0ABQ4D0B9_9ACTN</name>
<keyword evidence="1" id="KW-0175">Coiled coil</keyword>
<accession>A0ABQ4D0B9</accession>
<evidence type="ECO:0000313" key="2">
    <source>
        <dbReference type="EMBL" id="GIF76688.1"/>
    </source>
</evidence>
<feature type="coiled-coil region" evidence="1">
    <location>
        <begin position="382"/>
        <end position="409"/>
    </location>
</feature>
<comment type="caution">
    <text evidence="2">The sequence shown here is derived from an EMBL/GenBank/DDBJ whole genome shotgun (WGS) entry which is preliminary data.</text>
</comment>
<feature type="coiled-coil region" evidence="1">
    <location>
        <begin position="786"/>
        <end position="813"/>
    </location>
</feature>
<reference evidence="2 3" key="1">
    <citation type="submission" date="2021-01" db="EMBL/GenBank/DDBJ databases">
        <title>Whole genome shotgun sequence of Asanoa siamensis NBRC 107932.</title>
        <authorList>
            <person name="Komaki H."/>
            <person name="Tamura T."/>
        </authorList>
    </citation>
    <scope>NUCLEOTIDE SEQUENCE [LARGE SCALE GENOMIC DNA]</scope>
    <source>
        <strain evidence="2 3">NBRC 107932</strain>
    </source>
</reference>
<dbReference type="Proteomes" id="UP000604117">
    <property type="component" value="Unassembled WGS sequence"/>
</dbReference>
<keyword evidence="3" id="KW-1185">Reference proteome</keyword>
<evidence type="ECO:0008006" key="4">
    <source>
        <dbReference type="Google" id="ProtNLM"/>
    </source>
</evidence>
<protein>
    <recommendedName>
        <fullName evidence="4">TIGR02680 family protein</fullName>
    </recommendedName>
</protein>
<dbReference type="EMBL" id="BONE01000067">
    <property type="protein sequence ID" value="GIF76688.1"/>
    <property type="molecule type" value="Genomic_DNA"/>
</dbReference>
<dbReference type="Pfam" id="PF13558">
    <property type="entry name" value="SbcC_Walker_B"/>
    <property type="match status" value="1"/>
</dbReference>
<dbReference type="InterPro" id="IPR027417">
    <property type="entry name" value="P-loop_NTPase"/>
</dbReference>
<proteinExistence type="predicted"/>
<dbReference type="SUPFAM" id="SSF52540">
    <property type="entry name" value="P-loop containing nucleoside triphosphate hydrolases"/>
    <property type="match status" value="1"/>
</dbReference>
<evidence type="ECO:0000256" key="1">
    <source>
        <dbReference type="SAM" id="Coils"/>
    </source>
</evidence>
<evidence type="ECO:0000313" key="3">
    <source>
        <dbReference type="Proteomes" id="UP000604117"/>
    </source>
</evidence>
<gene>
    <name evidence="2" type="ORF">Asi02nite_62060</name>
</gene>
<organism evidence="2 3">
    <name type="scientific">Asanoa siamensis</name>
    <dbReference type="NCBI Taxonomy" id="926357"/>
    <lineage>
        <taxon>Bacteria</taxon>
        <taxon>Bacillati</taxon>
        <taxon>Actinomycetota</taxon>
        <taxon>Actinomycetes</taxon>
        <taxon>Micromonosporales</taxon>
        <taxon>Micromonosporaceae</taxon>
        <taxon>Asanoa</taxon>
    </lineage>
</organism>
<feature type="coiled-coil region" evidence="1">
    <location>
        <begin position="837"/>
        <end position="868"/>
    </location>
</feature>
<sequence length="1394" mass="149744">MALPDELALFDGEDLIEPAGHRERFATRWRLVGAGLANVWRYGDLHLEAPSGRLLLRGPNGTGKTTALEALWPYLLDLNPQRLAAGKARPTTLALLMREGSNGNKRRCGYVWLTVAAPAGEGRYSYGVRLLYSESGSPAVRVTPFVTPGVPLQDVPLYGPNRAALFAEQFTDAITGAGGTVFPDEDAYIAHLATRMWAADNREPLELANRIRAVRNPTLLGDVSPRAAADALRDALPGVSDDVISATAEALAESEATREAFQRDSDAAAALDRFADAWTGHVVEVVGTAHNAVVTAMNDAAKAKRAQQGLERNLQTAQRTHTEADASLSALRRRAQSLDATIRGLEESDEYKAAGRLTDLQGRVEAEKKVAASEVAAFRSEVDGSRRRAEMLRKNAENLADELDEIVAGADRYDGRARPDQPLLRHRVRPRQAYLVADTSADPGPGIVIEVDQDRIDGVVESWNTLAQQHQARANAASLALIDRRETDGAEGAARDAAAAARTAVLVADEEQQRLARAERAGRSALRRVVDAVETWFSNNRAIALVVETTHQDEHLDANDDERIAWQRPDLDAVAQDEPAQALAGLDGIAALVRLTGESAAAVLRHRHRVTLDAIRHLELERDRQRAEARKLRGGELLPVPRPAWAGPAPDGTAFVDAIDWQPAFTDPSARALIETALTASGLLGAALATDGAHTDRWYVDALAGTSAEAGLSEVLIAEAAHPLAATAREILGRIPLRDTTGPATGTSCLAIGRDGTFSAGPLYGRPLSMDAPTPSAQYVGAAQRRAAALARAAELEAEAAELDGEADRQREVAARNRDGATSIVGALRTFPPYAEATRAEAARSAAAKRAAELRQAAEDTADAAAEQAEIARVLRLEWERRTRSTGLPINVGDLAHLRDDGAQRAKGLGEALAKLGGRIRQRLSELTAEADDDAQRTGDLAGQHAHTVAAADQAAQLAAEHEALVRAVGLNAAEAIAQHTEAVNERRALAGEILRAERHERDTHDKMHGLKLGLEHAVQQTEAALVPVAAERRALRSLLDVPGVPEVLFEPVPVLLPPIENAERDDPVVGLVRQALMGRRSVGRRLLRERYDSCRAELAGLWTLDLDDPRDGLETYVLTHDGAAYPPPAAAEAGRRLRDRAQAALNQAEESALREFVIGRLPLAIGTAWVSIEDWIKGVNRKMQKAAASSGVGVRISKALVKDLSAAELTVHRLACKESTLTAAQQAEVGDALRALIDAADGATMTERLTSAVDVRKWLDISYEIVRPGGQISRWTSKTGLSGGERRLVVLAPMLAAVAAFYDQLDLAGLRLAALDEVPAEVDERGREGLARYIAELDLDLICTSYLWDGAPGAWDGVDAWDLEAGPDTTVVAFPMLVRGLHPLPDDVSWEPA</sequence>